<dbReference type="OMA" id="ITLMEFG"/>
<evidence type="ECO:0000259" key="6">
    <source>
        <dbReference type="PROSITE" id="PS50011"/>
    </source>
</evidence>
<evidence type="ECO:0000313" key="7">
    <source>
        <dbReference type="EMBL" id="CAD8104733.1"/>
    </source>
</evidence>
<dbReference type="PROSITE" id="PS50011">
    <property type="entry name" value="PROTEIN_KINASE_DOM"/>
    <property type="match status" value="1"/>
</dbReference>
<evidence type="ECO:0000256" key="5">
    <source>
        <dbReference type="ARBA" id="ARBA00022840"/>
    </source>
</evidence>
<keyword evidence="2" id="KW-0808">Transferase</keyword>
<evidence type="ECO:0000256" key="4">
    <source>
        <dbReference type="ARBA" id="ARBA00022777"/>
    </source>
</evidence>
<dbReference type="InterPro" id="IPR050205">
    <property type="entry name" value="CDPK_Ser/Thr_kinases"/>
</dbReference>
<dbReference type="PANTHER" id="PTHR24349">
    <property type="entry name" value="SERINE/THREONINE-PROTEIN KINASE"/>
    <property type="match status" value="1"/>
</dbReference>
<keyword evidence="1" id="KW-0723">Serine/threonine-protein kinase</keyword>
<dbReference type="EMBL" id="CAJJDM010000128">
    <property type="protein sequence ID" value="CAD8104733.1"/>
    <property type="molecule type" value="Genomic_DNA"/>
</dbReference>
<keyword evidence="8" id="KW-1185">Reference proteome</keyword>
<protein>
    <recommendedName>
        <fullName evidence="6">Protein kinase domain-containing protein</fullName>
    </recommendedName>
</protein>
<dbReference type="GO" id="GO:0004674">
    <property type="term" value="F:protein serine/threonine kinase activity"/>
    <property type="evidence" value="ECO:0007669"/>
    <property type="project" value="UniProtKB-KW"/>
</dbReference>
<sequence length="558" mass="66781">MRSNILSFGFQINIIKYEDEIVYEYKPNKDIAEEFMMCDLFIPSPYLRQHTKMINKQQFLFKFETDILLSSLHSQDENRLKMIARQLLEAIWTLHQHNLPGRCFHINNILWNERTEKITLMEFGLSSPLIIYPPELLNKKYRCYGIEIDQFLIGCILYQLYFRKPLELKENCLDTCFRNLNMELSKIPSQFIKDLLIGLLQFNLSKRIQFKDLAKLLGSHQDIQQFYSTIRIYKPKQNIIDQKIFFRESRENQNSTYILTETALMESLIIPSHQSLESFQSTTQESFRQSNRIIIMEDTLMKCQLKLEYSKFQSFNDVMSILKDYSQDGAPELSLTILALNFGKIYFYLHLIKELEDENSSYFYKNEVEMNLWKLYRQQNWKTISEDIQKLKITVNHFKVSFNRENEIKCVQQQVLQGQSDNQDFLEQQLFKIQFFNNSLSYSDHINKFLDGYRTQCLAILISINENIEFTMNIQTTQRIRQSLILCAFADILFKPQLECHKKIMEILKVKEISKYEQFNEYIRIDPFGFSEWFQQAIIYLKNHEIGRKYISQLNQLL</sequence>
<keyword evidence="4" id="KW-0418">Kinase</keyword>
<evidence type="ECO:0000256" key="2">
    <source>
        <dbReference type="ARBA" id="ARBA00022679"/>
    </source>
</evidence>
<organism evidence="7 8">
    <name type="scientific">Paramecium primaurelia</name>
    <dbReference type="NCBI Taxonomy" id="5886"/>
    <lineage>
        <taxon>Eukaryota</taxon>
        <taxon>Sar</taxon>
        <taxon>Alveolata</taxon>
        <taxon>Ciliophora</taxon>
        <taxon>Intramacronucleata</taxon>
        <taxon>Oligohymenophorea</taxon>
        <taxon>Peniculida</taxon>
        <taxon>Parameciidae</taxon>
        <taxon>Paramecium</taxon>
    </lineage>
</organism>
<keyword evidence="3" id="KW-0547">Nucleotide-binding</keyword>
<accession>A0A8S1PPV1</accession>
<evidence type="ECO:0000256" key="1">
    <source>
        <dbReference type="ARBA" id="ARBA00022527"/>
    </source>
</evidence>
<evidence type="ECO:0000313" key="8">
    <source>
        <dbReference type="Proteomes" id="UP000688137"/>
    </source>
</evidence>
<dbReference type="Proteomes" id="UP000688137">
    <property type="component" value="Unassembled WGS sequence"/>
</dbReference>
<evidence type="ECO:0000256" key="3">
    <source>
        <dbReference type="ARBA" id="ARBA00022741"/>
    </source>
</evidence>
<dbReference type="InterPro" id="IPR000719">
    <property type="entry name" value="Prot_kinase_dom"/>
</dbReference>
<dbReference type="AlphaFoldDB" id="A0A8S1PPV1"/>
<name>A0A8S1PPV1_PARPR</name>
<dbReference type="GO" id="GO:0005524">
    <property type="term" value="F:ATP binding"/>
    <property type="evidence" value="ECO:0007669"/>
    <property type="project" value="UniProtKB-KW"/>
</dbReference>
<keyword evidence="5" id="KW-0067">ATP-binding</keyword>
<proteinExistence type="predicted"/>
<gene>
    <name evidence="7" type="ORF">PPRIM_AZ9-3.1.T1250033</name>
</gene>
<comment type="caution">
    <text evidence="7">The sequence shown here is derived from an EMBL/GenBank/DDBJ whole genome shotgun (WGS) entry which is preliminary data.</text>
</comment>
<reference evidence="7" key="1">
    <citation type="submission" date="2021-01" db="EMBL/GenBank/DDBJ databases">
        <authorList>
            <consortium name="Genoscope - CEA"/>
            <person name="William W."/>
        </authorList>
    </citation>
    <scope>NUCLEOTIDE SEQUENCE</scope>
</reference>
<feature type="domain" description="Protein kinase" evidence="6">
    <location>
        <begin position="1"/>
        <end position="223"/>
    </location>
</feature>
<dbReference type="Pfam" id="PF00069">
    <property type="entry name" value="Pkinase"/>
    <property type="match status" value="1"/>
</dbReference>